<dbReference type="Pfam" id="PF09693">
    <property type="entry name" value="Phage_XkdX"/>
    <property type="match status" value="1"/>
</dbReference>
<organism evidence="1 2">
    <name type="scientific">Candidatus Faecousia excrementigallinarum</name>
    <dbReference type="NCBI Taxonomy" id="2840806"/>
    <lineage>
        <taxon>Bacteria</taxon>
        <taxon>Bacillati</taxon>
        <taxon>Bacillota</taxon>
        <taxon>Clostridia</taxon>
        <taxon>Eubacteriales</taxon>
        <taxon>Oscillospiraceae</taxon>
        <taxon>Faecousia</taxon>
    </lineage>
</organism>
<dbReference type="EMBL" id="DVFK01000035">
    <property type="protein sequence ID" value="HIQ67374.1"/>
    <property type="molecule type" value="Genomic_DNA"/>
</dbReference>
<dbReference type="Proteomes" id="UP000886796">
    <property type="component" value="Unassembled WGS sequence"/>
</dbReference>
<comment type="caution">
    <text evidence="1">The sequence shown here is derived from an EMBL/GenBank/DDBJ whole genome shotgun (WGS) entry which is preliminary data.</text>
</comment>
<sequence length="41" mass="4917">MKEMIKRWYRMGLWDASMVENAVGRILTREEAEEIISSKEE</sequence>
<name>A0A9D0Z1U1_9FIRM</name>
<dbReference type="InterPro" id="IPR010022">
    <property type="entry name" value="XkdX"/>
</dbReference>
<protein>
    <submittedName>
        <fullName evidence="1">XkdX family protein</fullName>
    </submittedName>
</protein>
<proteinExistence type="predicted"/>
<evidence type="ECO:0000313" key="2">
    <source>
        <dbReference type="Proteomes" id="UP000886796"/>
    </source>
</evidence>
<gene>
    <name evidence="1" type="ORF">IAB74_02550</name>
</gene>
<dbReference type="AlphaFoldDB" id="A0A9D0Z1U1"/>
<accession>A0A9D0Z1U1</accession>
<reference evidence="1" key="1">
    <citation type="submission" date="2020-10" db="EMBL/GenBank/DDBJ databases">
        <authorList>
            <person name="Gilroy R."/>
        </authorList>
    </citation>
    <scope>NUCLEOTIDE SEQUENCE</scope>
    <source>
        <strain evidence="1">13361</strain>
    </source>
</reference>
<reference evidence="1" key="2">
    <citation type="journal article" date="2021" name="PeerJ">
        <title>Extensive microbial diversity within the chicken gut microbiome revealed by metagenomics and culture.</title>
        <authorList>
            <person name="Gilroy R."/>
            <person name="Ravi A."/>
            <person name="Getino M."/>
            <person name="Pursley I."/>
            <person name="Horton D.L."/>
            <person name="Alikhan N.F."/>
            <person name="Baker D."/>
            <person name="Gharbi K."/>
            <person name="Hall N."/>
            <person name="Watson M."/>
            <person name="Adriaenssens E.M."/>
            <person name="Foster-Nyarko E."/>
            <person name="Jarju S."/>
            <person name="Secka A."/>
            <person name="Antonio M."/>
            <person name="Oren A."/>
            <person name="Chaudhuri R.R."/>
            <person name="La Ragione R."/>
            <person name="Hildebrand F."/>
            <person name="Pallen M.J."/>
        </authorList>
    </citation>
    <scope>NUCLEOTIDE SEQUENCE</scope>
    <source>
        <strain evidence="1">13361</strain>
    </source>
</reference>
<evidence type="ECO:0000313" key="1">
    <source>
        <dbReference type="EMBL" id="HIQ67374.1"/>
    </source>
</evidence>